<dbReference type="Proteomes" id="UP000799539">
    <property type="component" value="Unassembled WGS sequence"/>
</dbReference>
<reference evidence="6" key="1">
    <citation type="journal article" date="2020" name="Stud. Mycol.">
        <title>101 Dothideomycetes genomes: a test case for predicting lifestyles and emergence of pathogens.</title>
        <authorList>
            <person name="Haridas S."/>
            <person name="Albert R."/>
            <person name="Binder M."/>
            <person name="Bloem J."/>
            <person name="Labutti K."/>
            <person name="Salamov A."/>
            <person name="Andreopoulos B."/>
            <person name="Baker S."/>
            <person name="Barry K."/>
            <person name="Bills G."/>
            <person name="Bluhm B."/>
            <person name="Cannon C."/>
            <person name="Castanera R."/>
            <person name="Culley D."/>
            <person name="Daum C."/>
            <person name="Ezra D."/>
            <person name="Gonzalez J."/>
            <person name="Henrissat B."/>
            <person name="Kuo A."/>
            <person name="Liang C."/>
            <person name="Lipzen A."/>
            <person name="Lutzoni F."/>
            <person name="Magnuson J."/>
            <person name="Mondo S."/>
            <person name="Nolan M."/>
            <person name="Ohm R."/>
            <person name="Pangilinan J."/>
            <person name="Park H.-J."/>
            <person name="Ramirez L."/>
            <person name="Alfaro M."/>
            <person name="Sun H."/>
            <person name="Tritt A."/>
            <person name="Yoshinaga Y."/>
            <person name="Zwiers L.-H."/>
            <person name="Turgeon B."/>
            <person name="Goodwin S."/>
            <person name="Spatafora J."/>
            <person name="Crous P."/>
            <person name="Grigoriev I."/>
        </authorList>
    </citation>
    <scope>NUCLEOTIDE SEQUENCE</scope>
    <source>
        <strain evidence="6">SCOH1-5</strain>
    </source>
</reference>
<dbReference type="AlphaFoldDB" id="A0A6A6FLA4"/>
<dbReference type="SUPFAM" id="SSF56176">
    <property type="entry name" value="FAD-binding/transporter-associated domain-like"/>
    <property type="match status" value="1"/>
</dbReference>
<evidence type="ECO:0000313" key="7">
    <source>
        <dbReference type="Proteomes" id="UP000799539"/>
    </source>
</evidence>
<dbReference type="GO" id="GO:0016491">
    <property type="term" value="F:oxidoreductase activity"/>
    <property type="evidence" value="ECO:0007669"/>
    <property type="project" value="UniProtKB-KW"/>
</dbReference>
<evidence type="ECO:0000313" key="6">
    <source>
        <dbReference type="EMBL" id="KAF2214235.1"/>
    </source>
</evidence>
<dbReference type="OrthoDB" id="9996127at2759"/>
<comment type="cofactor">
    <cofactor evidence="1">
        <name>FAD</name>
        <dbReference type="ChEBI" id="CHEBI:57692"/>
    </cofactor>
</comment>
<keyword evidence="4" id="KW-0274">FAD</keyword>
<dbReference type="InterPro" id="IPR016169">
    <property type="entry name" value="FAD-bd_PCMH_sub2"/>
</dbReference>
<evidence type="ECO:0000256" key="5">
    <source>
        <dbReference type="ARBA" id="ARBA00023002"/>
    </source>
</evidence>
<feature type="non-terminal residue" evidence="6">
    <location>
        <position position="1"/>
    </location>
</feature>
<protein>
    <recommendedName>
        <fullName evidence="8">FAD linked oxidase N-terminal domain-containing protein</fullName>
    </recommendedName>
</protein>
<keyword evidence="5" id="KW-0560">Oxidoreductase</keyword>
<dbReference type="GO" id="GO:0050660">
    <property type="term" value="F:flavin adenine dinucleotide binding"/>
    <property type="evidence" value="ECO:0007669"/>
    <property type="project" value="InterPro"/>
</dbReference>
<evidence type="ECO:0000256" key="4">
    <source>
        <dbReference type="ARBA" id="ARBA00022827"/>
    </source>
</evidence>
<comment type="similarity">
    <text evidence="2">Belongs to the oxygen-dependent FAD-linked oxidoreductase family.</text>
</comment>
<dbReference type="InterPro" id="IPR050416">
    <property type="entry name" value="FAD-linked_Oxidoreductase"/>
</dbReference>
<organism evidence="6 7">
    <name type="scientific">Cercospora zeae-maydis SCOH1-5</name>
    <dbReference type="NCBI Taxonomy" id="717836"/>
    <lineage>
        <taxon>Eukaryota</taxon>
        <taxon>Fungi</taxon>
        <taxon>Dikarya</taxon>
        <taxon>Ascomycota</taxon>
        <taxon>Pezizomycotina</taxon>
        <taxon>Dothideomycetes</taxon>
        <taxon>Dothideomycetidae</taxon>
        <taxon>Mycosphaerellales</taxon>
        <taxon>Mycosphaerellaceae</taxon>
        <taxon>Cercospora</taxon>
    </lineage>
</organism>
<dbReference type="InterPro" id="IPR036318">
    <property type="entry name" value="FAD-bd_PCMH-like_sf"/>
</dbReference>
<evidence type="ECO:0008006" key="8">
    <source>
        <dbReference type="Google" id="ProtNLM"/>
    </source>
</evidence>
<proteinExistence type="inferred from homology"/>
<dbReference type="PANTHER" id="PTHR42973">
    <property type="entry name" value="BINDING OXIDOREDUCTASE, PUTATIVE (AFU_ORTHOLOGUE AFUA_1G17690)-RELATED"/>
    <property type="match status" value="1"/>
</dbReference>
<keyword evidence="7" id="KW-1185">Reference proteome</keyword>
<accession>A0A6A6FLA4</accession>
<dbReference type="EMBL" id="ML992668">
    <property type="protein sequence ID" value="KAF2214235.1"/>
    <property type="molecule type" value="Genomic_DNA"/>
</dbReference>
<evidence type="ECO:0000256" key="2">
    <source>
        <dbReference type="ARBA" id="ARBA00005466"/>
    </source>
</evidence>
<dbReference type="PANTHER" id="PTHR42973:SF39">
    <property type="entry name" value="FAD-BINDING PCMH-TYPE DOMAIN-CONTAINING PROTEIN"/>
    <property type="match status" value="1"/>
</dbReference>
<keyword evidence="3" id="KW-0285">Flavoprotein</keyword>
<name>A0A6A6FLA4_9PEZI</name>
<evidence type="ECO:0000256" key="3">
    <source>
        <dbReference type="ARBA" id="ARBA00022630"/>
    </source>
</evidence>
<evidence type="ECO:0000256" key="1">
    <source>
        <dbReference type="ARBA" id="ARBA00001974"/>
    </source>
</evidence>
<gene>
    <name evidence="6" type="ORF">CERZMDRAFT_6798</name>
</gene>
<feature type="non-terminal residue" evidence="6">
    <location>
        <position position="60"/>
    </location>
</feature>
<dbReference type="Gene3D" id="3.30.465.10">
    <property type="match status" value="1"/>
</dbReference>
<sequence>ALGGGHSMLQGQHGFAADNLVSACLVLVNSTAITMSRTSHPELSWALRGAGHISGIVTSF</sequence>